<name>A0A6V7RST7_PLAVN</name>
<evidence type="ECO:0000256" key="2">
    <source>
        <dbReference type="SAM" id="Phobius"/>
    </source>
</evidence>
<feature type="compositionally biased region" description="Polar residues" evidence="1">
    <location>
        <begin position="324"/>
        <end position="363"/>
    </location>
</feature>
<keyword evidence="2" id="KW-0472">Membrane</keyword>
<feature type="compositionally biased region" description="Acidic residues" evidence="1">
    <location>
        <begin position="288"/>
        <end position="315"/>
    </location>
</feature>
<feature type="transmembrane region" description="Helical" evidence="2">
    <location>
        <begin position="806"/>
        <end position="826"/>
    </location>
</feature>
<keyword evidence="2" id="KW-1133">Transmembrane helix</keyword>
<dbReference type="EMBL" id="LR865379">
    <property type="protein sequence ID" value="CAD2083924.1"/>
    <property type="molecule type" value="Genomic_DNA"/>
</dbReference>
<evidence type="ECO:0000256" key="1">
    <source>
        <dbReference type="SAM" id="MobiDB-lite"/>
    </source>
</evidence>
<dbReference type="Pfam" id="PF06022">
    <property type="entry name" value="Cir_Bir_Yir"/>
    <property type="match status" value="1"/>
</dbReference>
<protein>
    <submittedName>
        <fullName evidence="3">CIR protein PIR protein</fullName>
    </submittedName>
</protein>
<organism evidence="3 4">
    <name type="scientific">Plasmodium vinckei brucechwatti</name>
    <dbReference type="NCBI Taxonomy" id="119398"/>
    <lineage>
        <taxon>Eukaryota</taxon>
        <taxon>Sar</taxon>
        <taxon>Alveolata</taxon>
        <taxon>Apicomplexa</taxon>
        <taxon>Aconoidasida</taxon>
        <taxon>Haemosporida</taxon>
        <taxon>Plasmodiidae</taxon>
        <taxon>Plasmodium</taxon>
        <taxon>Plasmodium (Vinckeia)</taxon>
    </lineage>
</organism>
<feature type="region of interest" description="Disordered" evidence="1">
    <location>
        <begin position="607"/>
        <end position="696"/>
    </location>
</feature>
<feature type="compositionally biased region" description="Gly residues" evidence="1">
    <location>
        <begin position="492"/>
        <end position="520"/>
    </location>
</feature>
<dbReference type="AlphaFoldDB" id="A0A6V7RST7"/>
<proteinExistence type="predicted"/>
<feature type="compositionally biased region" description="Polar residues" evidence="1">
    <location>
        <begin position="380"/>
        <end position="406"/>
    </location>
</feature>
<evidence type="ECO:0000313" key="4">
    <source>
        <dbReference type="Proteomes" id="UP000515550"/>
    </source>
</evidence>
<dbReference type="VEuPathDB" id="PlasmoDB:PVBDA_0101520"/>
<feature type="compositionally biased region" description="Polar residues" evidence="1">
    <location>
        <begin position="450"/>
        <end position="465"/>
    </location>
</feature>
<accession>A0A6V7RST7</accession>
<evidence type="ECO:0000313" key="3">
    <source>
        <dbReference type="EMBL" id="CAD2083924.1"/>
    </source>
</evidence>
<reference evidence="3 4" key="1">
    <citation type="submission" date="2020-08" db="EMBL/GenBank/DDBJ databases">
        <authorList>
            <person name="Ramaprasad A."/>
        </authorList>
    </citation>
    <scope>NUCLEOTIDE SEQUENCE [LARGE SCALE GENOMIC DNA]</scope>
</reference>
<feature type="compositionally biased region" description="Polar residues" evidence="1">
    <location>
        <begin position="666"/>
        <end position="687"/>
    </location>
</feature>
<feature type="compositionally biased region" description="Pro residues" evidence="1">
    <location>
        <begin position="637"/>
        <end position="651"/>
    </location>
</feature>
<feature type="region of interest" description="Disordered" evidence="1">
    <location>
        <begin position="286"/>
        <end position="540"/>
    </location>
</feature>
<sequence>MEESASNLFREVDKLFDDKSVNTHEFYYDTRMTQYCPIEDGYRSCYSDYQRINAIGTYVFMELDKKNRILNESDDERHLSYFIMWISHILYRRFEDNTFTLNSIYGKHLKNNFGNFNYWNLLHNKMYLANSNIAIMNILYLLFQQICDIIKLYQTEGVLGHEYVSKDLQIKIIYDYISKYIKSCRPYLELLDHLKTIYNNFIKTAKIKNAHREDVLKQLIELSSIEKPKYGHKLNSKGCKRIHQMLENNTSKLIQIGNSMLKEYDEKKKQNTPDLIEPQNMGYHYFYDDDLFDDDDDVDDAADTDDDTDDDDLGTPDDTKDDLSINTDNQNQNLDPKQGNSTGASENGIQMNDPSANSKSPSQGEAPGDKHDITPPKIEGSSTPLPIPMKQTQDDNSQQSHQTTDSHIPGGASSPSDSGSKGTGNIKDPQENKQGAAGGGIENGTDHQNDPNSNPLNSGTNQGNPNDGPADGKGDTDKGALNTCDGQDDKGGQVGGSNGDQGSQGGSGGLGGLGGSGDGPGSAPVGKGPQSTSGDPADTGQSFFRIALKGMDKLSNTFKFFEKHKKKITETKETINNLYNTSMSNIKTAYDNSRNFLNSIIDNISNQPEKVDMPSTLGGSQPGSNGTGGGLPTTNGPTPPQKDSPQTPPRTPHTSLSSSDPKDQPNVPQLSQGPPGNQSSDQNNQGGSKIPVANPVVKPENSVAKVKVNETTGIGDIYILKEYKQIVISIIFILIPITLAIMYKYLSSGWRKEMKRKKNMKKVMNTIGGKRPIQIIIKSGDTKKMTSPIIKPIRGGKKSLLSIYKLMQADPVPFINLFFLLIFFVYKRKLNYLEL</sequence>
<gene>
    <name evidence="3" type="ORF">PVBDA_0101520</name>
</gene>
<feature type="transmembrane region" description="Helical" evidence="2">
    <location>
        <begin position="726"/>
        <end position="746"/>
    </location>
</feature>
<dbReference type="Proteomes" id="UP000515550">
    <property type="component" value="Chromosome PVBDA_01"/>
</dbReference>
<feature type="compositionally biased region" description="Polar residues" evidence="1">
    <location>
        <begin position="529"/>
        <end position="540"/>
    </location>
</feature>
<keyword evidence="2" id="KW-0812">Transmembrane</keyword>
<dbReference type="InterPro" id="IPR006477">
    <property type="entry name" value="Yir_bir_cir"/>
</dbReference>
<feature type="compositionally biased region" description="Low complexity" evidence="1">
    <location>
        <begin position="410"/>
        <end position="424"/>
    </location>
</feature>